<dbReference type="Pfam" id="PF08757">
    <property type="entry name" value="CotH"/>
    <property type="match status" value="1"/>
</dbReference>
<dbReference type="OrthoDB" id="9801679at2"/>
<dbReference type="Proteomes" id="UP000003860">
    <property type="component" value="Unassembled WGS sequence"/>
</dbReference>
<dbReference type="Gene3D" id="2.60.120.260">
    <property type="entry name" value="Galactose-binding domain-like"/>
    <property type="match status" value="1"/>
</dbReference>
<dbReference type="AlphaFoldDB" id="F1TD67"/>
<dbReference type="RefSeq" id="WP_004619366.1">
    <property type="nucleotide sequence ID" value="NZ_ACXX02000007.1"/>
</dbReference>
<reference evidence="2" key="1">
    <citation type="submission" date="2009-07" db="EMBL/GenBank/DDBJ databases">
        <authorList>
            <consortium name="US DOE Joint Genome Institute (JGI-PGF)"/>
            <person name="Lucas S."/>
            <person name="Copeland A."/>
            <person name="Lapidus A."/>
            <person name="Glavina del Rio T."/>
            <person name="Tice H."/>
            <person name="Bruce D."/>
            <person name="Goodwin L."/>
            <person name="Pitluck S."/>
            <person name="Larimer F."/>
            <person name="Land M.L."/>
            <person name="Mouttaki H."/>
            <person name="He Z."/>
            <person name="Zhou J."/>
            <person name="Hemme C.L."/>
        </authorList>
    </citation>
    <scope>NUCLEOTIDE SEQUENCE</scope>
    <source>
        <strain evidence="2">DSM 2782</strain>
    </source>
</reference>
<dbReference type="PANTHER" id="PTHR40050">
    <property type="entry name" value="INNER SPORE COAT PROTEIN H"/>
    <property type="match status" value="1"/>
</dbReference>
<dbReference type="InterPro" id="IPR008979">
    <property type="entry name" value="Galactose-bd-like_sf"/>
</dbReference>
<evidence type="ECO:0000313" key="2">
    <source>
        <dbReference type="EMBL" id="EGD47505.1"/>
    </source>
</evidence>
<gene>
    <name evidence="2" type="ORF">Cpap_1695</name>
</gene>
<dbReference type="EMBL" id="ACXX02000007">
    <property type="protein sequence ID" value="EGD47505.1"/>
    <property type="molecule type" value="Genomic_DNA"/>
</dbReference>
<reference evidence="2" key="2">
    <citation type="submission" date="2011-01" db="EMBL/GenBank/DDBJ databases">
        <title>The Non-contiguous Finished genome of Clostridium papyrosolvens.</title>
        <authorList>
            <person name="Lucas S."/>
            <person name="Copeland A."/>
            <person name="Lapidus A."/>
            <person name="Cheng J.-F."/>
            <person name="Goodwin L."/>
            <person name="Pitluck S."/>
            <person name="Misra M."/>
            <person name="Chertkov O."/>
            <person name="Detter J.C."/>
            <person name="Han C."/>
            <person name="Tapia R."/>
            <person name="Land M."/>
            <person name="Hauser L."/>
            <person name="Kyrpides N."/>
            <person name="Ivanova N."/>
            <person name="Pagani I."/>
            <person name="Mouttaki H."/>
            <person name="He Z."/>
            <person name="Zhou J."/>
            <person name="Hemme C.L."/>
            <person name="Woyke T."/>
        </authorList>
    </citation>
    <scope>NUCLEOTIDE SEQUENCE [LARGE SCALE GENOMIC DNA]</scope>
    <source>
        <strain evidence="2">DSM 2782</strain>
    </source>
</reference>
<feature type="chain" id="PRO_5003276260" evidence="1">
    <location>
        <begin position="31"/>
        <end position="592"/>
    </location>
</feature>
<keyword evidence="3" id="KW-1185">Reference proteome</keyword>
<evidence type="ECO:0000256" key="1">
    <source>
        <dbReference type="SAM" id="SignalP"/>
    </source>
</evidence>
<keyword evidence="1" id="KW-0732">Signal</keyword>
<name>F1TD67_9FIRM</name>
<protein>
    <submittedName>
        <fullName evidence="2">Spore coat protein CotH</fullName>
    </submittedName>
</protein>
<accession>F1TD67</accession>
<sequence length="592" mass="67047">MRKKLSTIAGILIFSLLTTNLVGFSTKAFAAETPDSSEYKQYEMPIVTINTDSDSKIDSKEVYTNAKISLINSDGKYEMSDIATSVKLRGNSSMYAEKKSYKIKFEEKQNLLNIGDGKAKTWCLISNCYDGSLLRNLTVYHFAEVLDGISYSPNCRSIELYVNKKYQGVYLLCEDVNINKNRVAISEEPDKVENNGYLVEMSRYAEDNKFDIDTATYEVKSDLSKTQSIKNQQINYISKYIEKAYNALKSGNEKDLRKYIDLDSLVDIYIGNEIVNNVDAGWDSFYVYKDAGGKLCFGPMWDFDLAMGNANCVMGFEAWSGFNPYNVLNVNANSNPWFCHALSKSWFRDLVKKRWNKLQGQINALPKSVIKEAQTNYKSYCRNFEKWDVLGKQVYIEPAEISALTTFKMHYNYLSSWLNKRIKWLTGYINSKDFKNGIFVNYKGKQLTANSNLLEISPILALSNTSDVDLTYKMLPDIGLAVSIKNAGAQSWNTQIAASGFMLEKGAEYVLSFDYSCSEPRQMPICIQQNYSPWTPYYSGELKATKEPQHYETVIKAPAADSNCALTISLGGNTFNGTDVTINNMSFVRKSK</sequence>
<organism evidence="2 3">
    <name type="scientific">Ruminiclostridium papyrosolvens DSM 2782</name>
    <dbReference type="NCBI Taxonomy" id="588581"/>
    <lineage>
        <taxon>Bacteria</taxon>
        <taxon>Bacillati</taxon>
        <taxon>Bacillota</taxon>
        <taxon>Clostridia</taxon>
        <taxon>Eubacteriales</taxon>
        <taxon>Oscillospiraceae</taxon>
        <taxon>Ruminiclostridium</taxon>
    </lineage>
</organism>
<evidence type="ECO:0000313" key="3">
    <source>
        <dbReference type="Proteomes" id="UP000003860"/>
    </source>
</evidence>
<dbReference type="PANTHER" id="PTHR40050:SF1">
    <property type="entry name" value="INNER SPORE COAT PROTEIN H"/>
    <property type="match status" value="1"/>
</dbReference>
<dbReference type="STRING" id="588581.Cpap_1695"/>
<dbReference type="eggNOG" id="COG2730">
    <property type="taxonomic scope" value="Bacteria"/>
</dbReference>
<dbReference type="InterPro" id="IPR014867">
    <property type="entry name" value="Spore_coat_CotH_CotH2/3/7"/>
</dbReference>
<dbReference type="eggNOG" id="COG5297">
    <property type="taxonomic scope" value="Bacteria"/>
</dbReference>
<feature type="signal peptide" evidence="1">
    <location>
        <begin position="1"/>
        <end position="30"/>
    </location>
</feature>
<dbReference type="SUPFAM" id="SSF49785">
    <property type="entry name" value="Galactose-binding domain-like"/>
    <property type="match status" value="1"/>
</dbReference>
<proteinExistence type="predicted"/>
<comment type="caution">
    <text evidence="2">The sequence shown here is derived from an EMBL/GenBank/DDBJ whole genome shotgun (WGS) entry which is preliminary data.</text>
</comment>